<dbReference type="AlphaFoldDB" id="A0A2N6JUU2"/>
<dbReference type="Gene3D" id="3.40.50.1460">
    <property type="match status" value="1"/>
</dbReference>
<evidence type="ECO:0000259" key="2">
    <source>
        <dbReference type="Pfam" id="PF05419"/>
    </source>
</evidence>
<proteinExistence type="predicted"/>
<comment type="caution">
    <text evidence="3">The sequence shown here is derived from an EMBL/GenBank/DDBJ whole genome shotgun (WGS) entry which is preliminary data.</text>
</comment>
<dbReference type="GO" id="GO:0046906">
    <property type="term" value="F:tetrapyrrole binding"/>
    <property type="evidence" value="ECO:0007669"/>
    <property type="project" value="TreeGrafter"/>
</dbReference>
<gene>
    <name evidence="3" type="ORF">CEN44_27895</name>
</gene>
<dbReference type="GO" id="GO:0006508">
    <property type="term" value="P:proteolysis"/>
    <property type="evidence" value="ECO:0007669"/>
    <property type="project" value="InterPro"/>
</dbReference>
<reference evidence="3 4" key="1">
    <citation type="submission" date="2017-08" db="EMBL/GenBank/DDBJ databases">
        <title>Genomes of Fischerella (Mastigocladus) sp. strains.</title>
        <authorList>
            <person name="Miller S.R."/>
        </authorList>
    </citation>
    <scope>NUCLEOTIDE SEQUENCE [LARGE SCALE GENOMIC DNA]</scope>
    <source>
        <strain evidence="3 4">CCMEE 5323</strain>
    </source>
</reference>
<dbReference type="EMBL" id="NRQW01000695">
    <property type="protein sequence ID" value="PLZ82220.1"/>
    <property type="molecule type" value="Genomic_DNA"/>
</dbReference>
<dbReference type="SUPFAM" id="SSF140869">
    <property type="entry name" value="GUN4-like"/>
    <property type="match status" value="2"/>
</dbReference>
<evidence type="ECO:0000259" key="1">
    <source>
        <dbReference type="Pfam" id="PF00656"/>
    </source>
</evidence>
<sequence length="630" mass="71979">MAKYALVIGIANYSNFTNLPKAVNDAEAIAELLEQNGNFQEVKRLPAKWNPEENRWQIAPDKKLTGKQLTQELEQFLLKQAAKQEAVIYFAGHGFEIRGMGGNKKGYLATSDCSSDGQNAILLSELNHLIAVSDLSSLVMVLDCCHAGSLLEHSIPVSSTFTAFQQRTDYYLITACRSFERAREGKEHGIFTDAFLQGLSVNNADENGQVSCERLFDFIAKELRGSGQEPIRMGFGRTIHLVSYKISKKLNNQDVSIKQDVFLKNINNQTNPISENKEISTAIFKYPLDNDINYQLLRELLAAGKWEEANLETKNIILKLSGRQEKGKLEAEDCRQLPYKNLYQINQLWLEYSKGRFGFSVQLRIWRSLSQNKGADYETFKRFSDRVGWFFQGNWRSLDNLTFSLDANYGHLPYCREWLNWGYSNTIASRFSALMSRLEDCGIRTVITGDELISERSVDYTQLRNLLAEEKWKEADILTAALILKVSDQEKKGWLKKEHIREFPCQDLHTIDTLWVKYSQGHFGFSVQKHIWLELGGEIDKYTECLLGDRVGWRIQQEWLKYSDLNFSLNAPQGHLPSRLVGVSPSLGIEVLIFPKGDWGVVSLCSPLVENRPNGWVWFWGGLSFLSRVL</sequence>
<dbReference type="InterPro" id="IPR037215">
    <property type="entry name" value="GUN4-like_sf"/>
</dbReference>
<dbReference type="Proteomes" id="UP000235036">
    <property type="component" value="Unassembled WGS sequence"/>
</dbReference>
<dbReference type="Pfam" id="PF05419">
    <property type="entry name" value="GUN4"/>
    <property type="match status" value="2"/>
</dbReference>
<name>A0A2N6JUU2_FISMU</name>
<dbReference type="Pfam" id="PF00656">
    <property type="entry name" value="Peptidase_C14"/>
    <property type="match status" value="1"/>
</dbReference>
<accession>A0A2N6JUU2</accession>
<dbReference type="InterPro" id="IPR011600">
    <property type="entry name" value="Pept_C14_caspase"/>
</dbReference>
<dbReference type="CDD" id="cd16383">
    <property type="entry name" value="GUN4"/>
    <property type="match status" value="2"/>
</dbReference>
<dbReference type="InterPro" id="IPR029030">
    <property type="entry name" value="Caspase-like_dom_sf"/>
</dbReference>
<keyword evidence="4" id="KW-1185">Reference proteome</keyword>
<dbReference type="PANTHER" id="PTHR34800">
    <property type="entry name" value="TETRAPYRROLE-BINDING PROTEIN, CHLOROPLASTIC"/>
    <property type="match status" value="1"/>
</dbReference>
<dbReference type="RefSeq" id="WP_016864942.1">
    <property type="nucleotide sequence ID" value="NZ_CAWNVR010000118.1"/>
</dbReference>
<dbReference type="Gene3D" id="1.25.40.620">
    <property type="match status" value="2"/>
</dbReference>
<dbReference type="InterPro" id="IPR008629">
    <property type="entry name" value="GUN4-like"/>
</dbReference>
<dbReference type="PANTHER" id="PTHR34800:SF1">
    <property type="entry name" value="TETRAPYRROLE-BINDING PROTEIN, CHLOROPLASTIC"/>
    <property type="match status" value="1"/>
</dbReference>
<feature type="domain" description="GUN4-like" evidence="2">
    <location>
        <begin position="290"/>
        <end position="416"/>
    </location>
</feature>
<dbReference type="Gene3D" id="1.10.10.1770">
    <property type="entry name" value="Gun4-like"/>
    <property type="match status" value="2"/>
</dbReference>
<dbReference type="GO" id="GO:0004197">
    <property type="term" value="F:cysteine-type endopeptidase activity"/>
    <property type="evidence" value="ECO:0007669"/>
    <property type="project" value="InterPro"/>
</dbReference>
<evidence type="ECO:0008006" key="5">
    <source>
        <dbReference type="Google" id="ProtNLM"/>
    </source>
</evidence>
<dbReference type="SUPFAM" id="SSF52129">
    <property type="entry name" value="Caspase-like"/>
    <property type="match status" value="1"/>
</dbReference>
<protein>
    <recommendedName>
        <fullName evidence="5">Caspase</fullName>
    </recommendedName>
</protein>
<evidence type="ECO:0000313" key="4">
    <source>
        <dbReference type="Proteomes" id="UP000235036"/>
    </source>
</evidence>
<organism evidence="3 4">
    <name type="scientific">Fischerella muscicola CCMEE 5323</name>
    <dbReference type="NCBI Taxonomy" id="2019572"/>
    <lineage>
        <taxon>Bacteria</taxon>
        <taxon>Bacillati</taxon>
        <taxon>Cyanobacteriota</taxon>
        <taxon>Cyanophyceae</taxon>
        <taxon>Nostocales</taxon>
        <taxon>Hapalosiphonaceae</taxon>
        <taxon>Fischerella</taxon>
    </lineage>
</organism>
<feature type="domain" description="Peptidase C14 caspase" evidence="1">
    <location>
        <begin position="3"/>
        <end position="224"/>
    </location>
</feature>
<evidence type="ECO:0000313" key="3">
    <source>
        <dbReference type="EMBL" id="PLZ82220.1"/>
    </source>
</evidence>
<feature type="domain" description="GUN4-like" evidence="2">
    <location>
        <begin position="454"/>
        <end position="578"/>
    </location>
</feature>